<evidence type="ECO:0000313" key="2">
    <source>
        <dbReference type="EMBL" id="GBM70763.1"/>
    </source>
</evidence>
<comment type="caution">
    <text evidence="2">The sequence shown here is derived from an EMBL/GenBank/DDBJ whole genome shotgun (WGS) entry which is preliminary data.</text>
</comment>
<dbReference type="EMBL" id="BGPR01104757">
    <property type="protein sequence ID" value="GBM70763.1"/>
    <property type="molecule type" value="Genomic_DNA"/>
</dbReference>
<dbReference type="Proteomes" id="UP000499080">
    <property type="component" value="Unassembled WGS sequence"/>
</dbReference>
<protein>
    <submittedName>
        <fullName evidence="2">Uncharacterized protein</fullName>
    </submittedName>
</protein>
<gene>
    <name evidence="1" type="ORF">AVEN_1533_1</name>
    <name evidence="2" type="ORF">AVEN_183026_1</name>
</gene>
<keyword evidence="3" id="KW-1185">Reference proteome</keyword>
<reference evidence="2 3" key="1">
    <citation type="journal article" date="2019" name="Sci. Rep.">
        <title>Orb-weaving spider Araneus ventricosus genome elucidates the spidroin gene catalogue.</title>
        <authorList>
            <person name="Kono N."/>
            <person name="Nakamura H."/>
            <person name="Ohtoshi R."/>
            <person name="Moran D.A.P."/>
            <person name="Shinohara A."/>
            <person name="Yoshida Y."/>
            <person name="Fujiwara M."/>
            <person name="Mori M."/>
            <person name="Tomita M."/>
            <person name="Arakawa K."/>
        </authorList>
    </citation>
    <scope>NUCLEOTIDE SEQUENCE [LARGE SCALE GENOMIC DNA]</scope>
</reference>
<accession>A0A4Y2HZJ3</accession>
<proteinExistence type="predicted"/>
<evidence type="ECO:0000313" key="1">
    <source>
        <dbReference type="EMBL" id="GBM70078.1"/>
    </source>
</evidence>
<dbReference type="EMBL" id="BGPR01104546">
    <property type="protein sequence ID" value="GBM70078.1"/>
    <property type="molecule type" value="Genomic_DNA"/>
</dbReference>
<dbReference type="AlphaFoldDB" id="A0A4Y2HZJ3"/>
<evidence type="ECO:0000313" key="3">
    <source>
        <dbReference type="Proteomes" id="UP000499080"/>
    </source>
</evidence>
<sequence length="101" mass="11827">MYLPNHKTTVAGKRHSMFVTIYIENAHLVGLRQDLQQSPEPLRPEVLVRSLLQDAHDTLVRAEKGQWQNEWEIPLIGTDWFSYINDPFRRNTMAIWGVILN</sequence>
<name>A0A4Y2HZJ3_ARAVE</name>
<organism evidence="2 3">
    <name type="scientific">Araneus ventricosus</name>
    <name type="common">Orbweaver spider</name>
    <name type="synonym">Epeira ventricosa</name>
    <dbReference type="NCBI Taxonomy" id="182803"/>
    <lineage>
        <taxon>Eukaryota</taxon>
        <taxon>Metazoa</taxon>
        <taxon>Ecdysozoa</taxon>
        <taxon>Arthropoda</taxon>
        <taxon>Chelicerata</taxon>
        <taxon>Arachnida</taxon>
        <taxon>Araneae</taxon>
        <taxon>Araneomorphae</taxon>
        <taxon>Entelegynae</taxon>
        <taxon>Araneoidea</taxon>
        <taxon>Araneidae</taxon>
        <taxon>Araneus</taxon>
    </lineage>
</organism>